<feature type="non-terminal residue" evidence="1">
    <location>
        <position position="1"/>
    </location>
</feature>
<organism evidence="1">
    <name type="scientific">marine sediment metagenome</name>
    <dbReference type="NCBI Taxonomy" id="412755"/>
    <lineage>
        <taxon>unclassified sequences</taxon>
        <taxon>metagenomes</taxon>
        <taxon>ecological metagenomes</taxon>
    </lineage>
</organism>
<evidence type="ECO:0000313" key="1">
    <source>
        <dbReference type="EMBL" id="GAI31550.1"/>
    </source>
</evidence>
<accession>X1NXQ0</accession>
<gene>
    <name evidence="1" type="ORF">S06H3_26864</name>
</gene>
<sequence length="32" mass="3650">AAVKQTGDYERCCEYWFNNQLIGITDKIKKGG</sequence>
<name>X1NXQ0_9ZZZZ</name>
<proteinExistence type="predicted"/>
<comment type="caution">
    <text evidence="1">The sequence shown here is derived from an EMBL/GenBank/DDBJ whole genome shotgun (WGS) entry which is preliminary data.</text>
</comment>
<dbReference type="EMBL" id="BARV01015552">
    <property type="protein sequence ID" value="GAI31550.1"/>
    <property type="molecule type" value="Genomic_DNA"/>
</dbReference>
<dbReference type="AlphaFoldDB" id="X1NXQ0"/>
<protein>
    <submittedName>
        <fullName evidence="1">Uncharacterized protein</fullName>
    </submittedName>
</protein>
<reference evidence="1" key="1">
    <citation type="journal article" date="2014" name="Front. Microbiol.">
        <title>High frequency of phylogenetically diverse reductive dehalogenase-homologous genes in deep subseafloor sedimentary metagenomes.</title>
        <authorList>
            <person name="Kawai M."/>
            <person name="Futagami T."/>
            <person name="Toyoda A."/>
            <person name="Takaki Y."/>
            <person name="Nishi S."/>
            <person name="Hori S."/>
            <person name="Arai W."/>
            <person name="Tsubouchi T."/>
            <person name="Morono Y."/>
            <person name="Uchiyama I."/>
            <person name="Ito T."/>
            <person name="Fujiyama A."/>
            <person name="Inagaki F."/>
            <person name="Takami H."/>
        </authorList>
    </citation>
    <scope>NUCLEOTIDE SEQUENCE</scope>
    <source>
        <strain evidence="1">Expedition CK06-06</strain>
    </source>
</reference>